<name>A0A395I6D2_ASPHC</name>
<proteinExistence type="predicted"/>
<reference evidence="1 2" key="1">
    <citation type="submission" date="2018-02" db="EMBL/GenBank/DDBJ databases">
        <title>The genomes of Aspergillus section Nigri reveals drivers in fungal speciation.</title>
        <authorList>
            <consortium name="DOE Joint Genome Institute"/>
            <person name="Vesth T.C."/>
            <person name="Nybo J."/>
            <person name="Theobald S."/>
            <person name="Brandl J."/>
            <person name="Frisvad J.C."/>
            <person name="Nielsen K.F."/>
            <person name="Lyhne E.K."/>
            <person name="Kogle M.E."/>
            <person name="Kuo A."/>
            <person name="Riley R."/>
            <person name="Clum A."/>
            <person name="Nolan M."/>
            <person name="Lipzen A."/>
            <person name="Salamov A."/>
            <person name="Henrissat B."/>
            <person name="Wiebenga A."/>
            <person name="De vries R.P."/>
            <person name="Grigoriev I.V."/>
            <person name="Mortensen U.H."/>
            <person name="Andersen M.R."/>
            <person name="Baker S.E."/>
        </authorList>
    </citation>
    <scope>NUCLEOTIDE SEQUENCE [LARGE SCALE GENOMIC DNA]</scope>
    <source>
        <strain evidence="1 2">CBS 101889</strain>
    </source>
</reference>
<dbReference type="EMBL" id="KZ824271">
    <property type="protein sequence ID" value="RAL15356.1"/>
    <property type="molecule type" value="Genomic_DNA"/>
</dbReference>
<evidence type="ECO:0000313" key="2">
    <source>
        <dbReference type="Proteomes" id="UP000248961"/>
    </source>
</evidence>
<evidence type="ECO:0000313" key="1">
    <source>
        <dbReference type="EMBL" id="RAL15356.1"/>
    </source>
</evidence>
<organism evidence="1 2">
    <name type="scientific">Aspergillus homomorphus (strain CBS 101889)</name>
    <dbReference type="NCBI Taxonomy" id="1450537"/>
    <lineage>
        <taxon>Eukaryota</taxon>
        <taxon>Fungi</taxon>
        <taxon>Dikarya</taxon>
        <taxon>Ascomycota</taxon>
        <taxon>Pezizomycotina</taxon>
        <taxon>Eurotiomycetes</taxon>
        <taxon>Eurotiomycetidae</taxon>
        <taxon>Eurotiales</taxon>
        <taxon>Aspergillaceae</taxon>
        <taxon>Aspergillus</taxon>
        <taxon>Aspergillus subgen. Circumdati</taxon>
    </lineage>
</organism>
<dbReference type="STRING" id="1450537.A0A395I6D2"/>
<protein>
    <recommendedName>
        <fullName evidence="3">F-box domain-containing protein</fullName>
    </recommendedName>
</protein>
<dbReference type="RefSeq" id="XP_025554510.1">
    <property type="nucleotide sequence ID" value="XM_025699725.1"/>
</dbReference>
<dbReference type="GeneID" id="37204014"/>
<gene>
    <name evidence="1" type="ORF">BO97DRAFT_468302</name>
</gene>
<keyword evidence="2" id="KW-1185">Reference proteome</keyword>
<dbReference type="OrthoDB" id="5296720at2759"/>
<dbReference type="Proteomes" id="UP000248961">
    <property type="component" value="Unassembled WGS sequence"/>
</dbReference>
<evidence type="ECO:0008006" key="3">
    <source>
        <dbReference type="Google" id="ProtNLM"/>
    </source>
</evidence>
<accession>A0A395I6D2</accession>
<dbReference type="AlphaFoldDB" id="A0A395I6D2"/>
<dbReference type="VEuPathDB" id="FungiDB:BO97DRAFT_468302"/>
<sequence length="766" mass="83879">MMASQLSCLEKLPNEILDEIVSYLPVTTPSESKLHHQPGICLTASDTQNLKNVAQVSSRLLELVRPRLYGHSRFHLDDLYDFLDFVSTHELERYIVSLVVLVENGSPRDLDTNRLLRLLSNLNPLRITVLAPPSRIGTMLSTKAPDEHSWAFQISHQLLQWERGTLPESSVLTTKPSCSPLDQRTYSSLSFNEGSSLRAYAHYEYFLFEVPSVLGKWGTTASMGAEEEKLSISNALQHLTSFSYTAIFPFYNHVKLVLDALELMTNLQSFTIQLAPCADDTAIDLTNRGPIDPNDPWMELATGYDIIAHSIIELGRSASLVHFRTLDYQNDALRVELHQALGAQFKGTEWLPNGRGAWNRTKLNLNIEINLGYRIRLLQCSNPSLFTYVISQWSLSAYTYLTDSPCLAVKSLLIRPTMDPASNSYAVEPAYPVLAHNLLACGNTRSNAPQPTHETDLSHSAHKAESWKLQADIDAGLQASPDSVFRPGSVIGFSRLRNKGSEDTEDDEYIGQLPRALLTAHLVHQARTPNNPSPTTVFIIHPATFNAFSPRKLLASLLHSTVTTNHEPLTRDTAIACLNRVQLFPVFDLNAATQAIHEVTASVTAGSHESSQQRTILLVAGLDNLAEGVVRTSNAARGAAALTTALRTLTHLTRTQSSTASVLLVNTSGLGTAATTNSANYASGPMRDELLSGQGSGSSGIFSAFAGNMAGLFPSLLTRTLDQGVDTHLLVSTITGVGMVVEVVKDRAGEGVGKWCVWKEMRTGPR</sequence>